<proteinExistence type="predicted"/>
<name>A0ACB8Y8T5_ARCLA</name>
<protein>
    <submittedName>
        <fullName evidence="1">Uncharacterized protein</fullName>
    </submittedName>
</protein>
<dbReference type="Proteomes" id="UP001055879">
    <property type="component" value="Linkage Group LG13"/>
</dbReference>
<reference evidence="2" key="1">
    <citation type="journal article" date="2022" name="Mol. Ecol. Resour.">
        <title>The genomes of chicory, endive, great burdock and yacon provide insights into Asteraceae palaeo-polyploidization history and plant inulin production.</title>
        <authorList>
            <person name="Fan W."/>
            <person name="Wang S."/>
            <person name="Wang H."/>
            <person name="Wang A."/>
            <person name="Jiang F."/>
            <person name="Liu H."/>
            <person name="Zhao H."/>
            <person name="Xu D."/>
            <person name="Zhang Y."/>
        </authorList>
    </citation>
    <scope>NUCLEOTIDE SEQUENCE [LARGE SCALE GENOMIC DNA]</scope>
    <source>
        <strain evidence="2">cv. Niubang</strain>
    </source>
</reference>
<gene>
    <name evidence="1" type="ORF">L6452_36234</name>
</gene>
<dbReference type="EMBL" id="CM042059">
    <property type="protein sequence ID" value="KAI3681439.1"/>
    <property type="molecule type" value="Genomic_DNA"/>
</dbReference>
<comment type="caution">
    <text evidence="1">The sequence shown here is derived from an EMBL/GenBank/DDBJ whole genome shotgun (WGS) entry which is preliminary data.</text>
</comment>
<sequence length="254" mass="29037">MEKKVLEKKNVAIFKEIFDKRNSIEKDFESERKLFETEICKLSQKLSELTTEILKEHKVKSDLQKQFDSILEERNGLFVKVNKLKELNFKADLSEQAIPDTVVQSPYSSSSTSTTSSSKSCVKSNESSKDRIHPSNLFYNSLVDNTDNQVFRKVKMVWKKKSTTEDSGGNTSYKSPVVDPKSPTHVYSTTKLISLNRSNICCTYCGNNDFVDSRYVYSWYGTYSIPNPHFHSFKAKASNHQGSIKAWIPKPKSV</sequence>
<evidence type="ECO:0000313" key="2">
    <source>
        <dbReference type="Proteomes" id="UP001055879"/>
    </source>
</evidence>
<keyword evidence="2" id="KW-1185">Reference proteome</keyword>
<reference evidence="1 2" key="2">
    <citation type="journal article" date="2022" name="Mol. Ecol. Resour.">
        <title>The genomes of chicory, endive, great burdock and yacon provide insights into Asteraceae paleo-polyploidization history and plant inulin production.</title>
        <authorList>
            <person name="Fan W."/>
            <person name="Wang S."/>
            <person name="Wang H."/>
            <person name="Wang A."/>
            <person name="Jiang F."/>
            <person name="Liu H."/>
            <person name="Zhao H."/>
            <person name="Xu D."/>
            <person name="Zhang Y."/>
        </authorList>
    </citation>
    <scope>NUCLEOTIDE SEQUENCE [LARGE SCALE GENOMIC DNA]</scope>
    <source>
        <strain evidence="2">cv. Niubang</strain>
    </source>
</reference>
<accession>A0ACB8Y8T5</accession>
<evidence type="ECO:0000313" key="1">
    <source>
        <dbReference type="EMBL" id="KAI3681439.1"/>
    </source>
</evidence>
<organism evidence="1 2">
    <name type="scientific">Arctium lappa</name>
    <name type="common">Greater burdock</name>
    <name type="synonym">Lappa major</name>
    <dbReference type="NCBI Taxonomy" id="4217"/>
    <lineage>
        <taxon>Eukaryota</taxon>
        <taxon>Viridiplantae</taxon>
        <taxon>Streptophyta</taxon>
        <taxon>Embryophyta</taxon>
        <taxon>Tracheophyta</taxon>
        <taxon>Spermatophyta</taxon>
        <taxon>Magnoliopsida</taxon>
        <taxon>eudicotyledons</taxon>
        <taxon>Gunneridae</taxon>
        <taxon>Pentapetalae</taxon>
        <taxon>asterids</taxon>
        <taxon>campanulids</taxon>
        <taxon>Asterales</taxon>
        <taxon>Asteraceae</taxon>
        <taxon>Carduoideae</taxon>
        <taxon>Cardueae</taxon>
        <taxon>Arctiinae</taxon>
        <taxon>Arctium</taxon>
    </lineage>
</organism>